<dbReference type="Proteomes" id="UP001285263">
    <property type="component" value="Unassembled WGS sequence"/>
</dbReference>
<feature type="chain" id="PRO_5046354509" description="Type II secretion system protein GspC N-terminal domain-containing protein" evidence="2">
    <location>
        <begin position="35"/>
        <end position="200"/>
    </location>
</feature>
<gene>
    <name evidence="3" type="ORF">SNE35_30325</name>
</gene>
<evidence type="ECO:0000256" key="2">
    <source>
        <dbReference type="SAM" id="SignalP"/>
    </source>
</evidence>
<accession>A0ABU5DR87</accession>
<name>A0ABU5DR87_9BURK</name>
<keyword evidence="4" id="KW-1185">Reference proteome</keyword>
<dbReference type="EMBL" id="JAXCLA010000012">
    <property type="protein sequence ID" value="MDY0748834.1"/>
    <property type="molecule type" value="Genomic_DNA"/>
</dbReference>
<keyword evidence="2" id="KW-0732">Signal</keyword>
<dbReference type="RefSeq" id="WP_320426804.1">
    <property type="nucleotide sequence ID" value="NZ_JAXCLA010000012.1"/>
</dbReference>
<evidence type="ECO:0000313" key="3">
    <source>
        <dbReference type="EMBL" id="MDY0748834.1"/>
    </source>
</evidence>
<sequence>MSGASDKTGNKPLQLRHWLLASGLAITLAATMWAAQTGDDDEADVQAVAGSDRRPGTAASVDTSKSDKKPVDIEPPRIVDWNTTERAAWAPVTPAQLAAWQPPPPPAPPPPPPRAPVAAAAPMAPPFPYQLIGRLEEPGDDGKPRAVAFLSGPNRSLGVHAGEVIDGQWRVEQVGATGLSLIWLPAKLPQTIAFRPASPS</sequence>
<protein>
    <recommendedName>
        <fullName evidence="5">Type II secretion system protein GspC N-terminal domain-containing protein</fullName>
    </recommendedName>
</protein>
<evidence type="ECO:0000313" key="4">
    <source>
        <dbReference type="Proteomes" id="UP001285263"/>
    </source>
</evidence>
<feature type="compositionally biased region" description="Basic and acidic residues" evidence="1">
    <location>
        <begin position="64"/>
        <end position="74"/>
    </location>
</feature>
<feature type="signal peptide" evidence="2">
    <location>
        <begin position="1"/>
        <end position="34"/>
    </location>
</feature>
<comment type="caution">
    <text evidence="3">The sequence shown here is derived from an EMBL/GenBank/DDBJ whole genome shotgun (WGS) entry which is preliminary data.</text>
</comment>
<organism evidence="3 4">
    <name type="scientific">Roseateles agri</name>
    <dbReference type="NCBI Taxonomy" id="3098619"/>
    <lineage>
        <taxon>Bacteria</taxon>
        <taxon>Pseudomonadati</taxon>
        <taxon>Pseudomonadota</taxon>
        <taxon>Betaproteobacteria</taxon>
        <taxon>Burkholderiales</taxon>
        <taxon>Sphaerotilaceae</taxon>
        <taxon>Roseateles</taxon>
    </lineage>
</organism>
<proteinExistence type="predicted"/>
<evidence type="ECO:0000256" key="1">
    <source>
        <dbReference type="SAM" id="MobiDB-lite"/>
    </source>
</evidence>
<reference evidence="3 4" key="1">
    <citation type="submission" date="2023-11" db="EMBL/GenBank/DDBJ databases">
        <title>Paucibacter sp. nov., isolated from fresh soil in Korea.</title>
        <authorList>
            <person name="Le N.T.T."/>
        </authorList>
    </citation>
    <scope>NUCLEOTIDE SEQUENCE [LARGE SCALE GENOMIC DNA]</scope>
    <source>
        <strain evidence="3 4">R3-3</strain>
    </source>
</reference>
<feature type="region of interest" description="Disordered" evidence="1">
    <location>
        <begin position="40"/>
        <end position="74"/>
    </location>
</feature>
<evidence type="ECO:0008006" key="5">
    <source>
        <dbReference type="Google" id="ProtNLM"/>
    </source>
</evidence>